<dbReference type="GO" id="GO:0072542">
    <property type="term" value="F:protein phosphatase activator activity"/>
    <property type="evidence" value="ECO:0007669"/>
    <property type="project" value="TreeGrafter"/>
</dbReference>
<comment type="similarity">
    <text evidence="1">Belongs to the phosphatase 2A regulatory subunit B56 family.</text>
</comment>
<proteinExistence type="inferred from homology"/>
<dbReference type="GO" id="GO:0005634">
    <property type="term" value="C:nucleus"/>
    <property type="evidence" value="ECO:0007669"/>
    <property type="project" value="TreeGrafter"/>
</dbReference>
<feature type="non-terminal residue" evidence="2">
    <location>
        <position position="1"/>
    </location>
</feature>
<evidence type="ECO:0000313" key="2">
    <source>
        <dbReference type="EMBL" id="CAF4979950.1"/>
    </source>
</evidence>
<gene>
    <name evidence="2" type="ORF">QYT958_LOCUS36065</name>
</gene>
<dbReference type="InterPro" id="IPR011989">
    <property type="entry name" value="ARM-like"/>
</dbReference>
<dbReference type="AlphaFoldDB" id="A0A821ZBZ6"/>
<accession>A0A821ZBZ6</accession>
<dbReference type="Proteomes" id="UP000663848">
    <property type="component" value="Unassembled WGS sequence"/>
</dbReference>
<dbReference type="InterPro" id="IPR016024">
    <property type="entry name" value="ARM-type_fold"/>
</dbReference>
<evidence type="ECO:0000313" key="3">
    <source>
        <dbReference type="Proteomes" id="UP000663848"/>
    </source>
</evidence>
<dbReference type="InterPro" id="IPR002554">
    <property type="entry name" value="PP2A_B56"/>
</dbReference>
<dbReference type="SUPFAM" id="SSF48371">
    <property type="entry name" value="ARM repeat"/>
    <property type="match status" value="1"/>
</dbReference>
<dbReference type="GO" id="GO:0007165">
    <property type="term" value="P:signal transduction"/>
    <property type="evidence" value="ECO:0007669"/>
    <property type="project" value="InterPro"/>
</dbReference>
<dbReference type="GO" id="GO:0005829">
    <property type="term" value="C:cytosol"/>
    <property type="evidence" value="ECO:0007669"/>
    <property type="project" value="TreeGrafter"/>
</dbReference>
<reference evidence="2" key="1">
    <citation type="submission" date="2021-02" db="EMBL/GenBank/DDBJ databases">
        <authorList>
            <person name="Nowell W R."/>
        </authorList>
    </citation>
    <scope>NUCLEOTIDE SEQUENCE</scope>
</reference>
<dbReference type="Gene3D" id="1.25.10.10">
    <property type="entry name" value="Leucine-rich Repeat Variant"/>
    <property type="match status" value="1"/>
</dbReference>
<comment type="caution">
    <text evidence="2">The sequence shown here is derived from an EMBL/GenBank/DDBJ whole genome shotgun (WGS) entry which is preliminary data.</text>
</comment>
<dbReference type="PANTHER" id="PTHR10257:SF5">
    <property type="entry name" value="WIDERBORST, ISOFORM H"/>
    <property type="match status" value="1"/>
</dbReference>
<organism evidence="2 3">
    <name type="scientific">Rotaria socialis</name>
    <dbReference type="NCBI Taxonomy" id="392032"/>
    <lineage>
        <taxon>Eukaryota</taxon>
        <taxon>Metazoa</taxon>
        <taxon>Spiralia</taxon>
        <taxon>Gnathifera</taxon>
        <taxon>Rotifera</taxon>
        <taxon>Eurotatoria</taxon>
        <taxon>Bdelloidea</taxon>
        <taxon>Philodinida</taxon>
        <taxon>Philodinidae</taxon>
        <taxon>Rotaria</taxon>
    </lineage>
</organism>
<dbReference type="PANTHER" id="PTHR10257">
    <property type="entry name" value="SERINE/THREONINE PROTEIN PHOSPHATASE 2A PP2A REGULATORY SUBUNIT B"/>
    <property type="match status" value="1"/>
</dbReference>
<dbReference type="GO" id="GO:0000159">
    <property type="term" value="C:protein phosphatase type 2A complex"/>
    <property type="evidence" value="ECO:0007669"/>
    <property type="project" value="InterPro"/>
</dbReference>
<dbReference type="EMBL" id="CAJOBR010028135">
    <property type="protein sequence ID" value="CAF4979950.1"/>
    <property type="molecule type" value="Genomic_DNA"/>
</dbReference>
<dbReference type="Pfam" id="PF01603">
    <property type="entry name" value="B56"/>
    <property type="match status" value="1"/>
</dbReference>
<evidence type="ECO:0000256" key="1">
    <source>
        <dbReference type="ARBA" id="ARBA00009745"/>
    </source>
</evidence>
<protein>
    <submittedName>
        <fullName evidence="2">Uncharacterized protein</fullName>
    </submittedName>
</protein>
<name>A0A821ZBZ6_9BILA</name>
<sequence>VAERSLALWSNEYVVQLIEENLEQILPILLPPLCRISKTHWNTNIITLTYNLLKTLMDINKKLCDDVLNTLRDDEQR</sequence>